<feature type="chain" id="PRO_5040986639" evidence="4">
    <location>
        <begin position="21"/>
        <end position="298"/>
    </location>
</feature>
<feature type="repeat" description="TPR" evidence="3">
    <location>
        <begin position="134"/>
        <end position="167"/>
    </location>
</feature>
<dbReference type="GO" id="GO:0009279">
    <property type="term" value="C:cell outer membrane"/>
    <property type="evidence" value="ECO:0007669"/>
    <property type="project" value="TreeGrafter"/>
</dbReference>
<accession>A0A9X1MUM1</accession>
<comment type="caution">
    <text evidence="5">The sequence shown here is derived from an EMBL/GenBank/DDBJ whole genome shotgun (WGS) entry which is preliminary data.</text>
</comment>
<evidence type="ECO:0000256" key="2">
    <source>
        <dbReference type="ARBA" id="ARBA00022803"/>
    </source>
</evidence>
<dbReference type="PANTHER" id="PTHR44858">
    <property type="entry name" value="TETRATRICOPEPTIDE REPEAT PROTEIN 6"/>
    <property type="match status" value="1"/>
</dbReference>
<keyword evidence="2 3" id="KW-0802">TPR repeat</keyword>
<dbReference type="RefSeq" id="WP_230224705.1">
    <property type="nucleotide sequence ID" value="NZ_JAJKFT010000010.1"/>
</dbReference>
<evidence type="ECO:0000313" key="6">
    <source>
        <dbReference type="Proteomes" id="UP001139103"/>
    </source>
</evidence>
<gene>
    <name evidence="5" type="ORF">LOC68_26235</name>
</gene>
<feature type="repeat" description="TPR" evidence="3">
    <location>
        <begin position="168"/>
        <end position="201"/>
    </location>
</feature>
<protein>
    <submittedName>
        <fullName evidence="5">Tetratricopeptide repeat protein</fullName>
    </submittedName>
</protein>
<evidence type="ECO:0000256" key="1">
    <source>
        <dbReference type="ARBA" id="ARBA00022737"/>
    </source>
</evidence>
<dbReference type="Pfam" id="PF00515">
    <property type="entry name" value="TPR_1"/>
    <property type="match status" value="1"/>
</dbReference>
<dbReference type="InterPro" id="IPR011990">
    <property type="entry name" value="TPR-like_helical_dom_sf"/>
</dbReference>
<name>A0A9X1MUM1_9BACT</name>
<dbReference type="Pfam" id="PF13414">
    <property type="entry name" value="TPR_11"/>
    <property type="match status" value="1"/>
</dbReference>
<sequence>MRFSFVSLLLAALFSSLAIAHEYKVGDRVMVIADAKLAAAGRGETDEVFLGLFLDVNAVNNKWLWVGQGKPGWLDKKNVIPAADAFDYLTKRYSREKSNKQVMLALAFLWEERQELDIAISLYNDLIKLDPRNAIYFNNRGICWKDKDEYDKAIADFNQAIKLDPENTFAALNRGTAWYGKGEYDKAIADYNEAIKIDPKDAAAYNNLAWLQATCPNPIYLDGQQAIINAKKALELTAQKDANCVGTLAAAYAEAGDFAAAVKWQTKAQDMYSSDDKSKWGFLLDLYKSGKPYRKTLD</sequence>
<dbReference type="SMART" id="SM00028">
    <property type="entry name" value="TPR"/>
    <property type="match status" value="4"/>
</dbReference>
<dbReference type="InterPro" id="IPR050498">
    <property type="entry name" value="Ycf3"/>
</dbReference>
<dbReference type="Gene3D" id="1.25.40.10">
    <property type="entry name" value="Tetratricopeptide repeat domain"/>
    <property type="match status" value="2"/>
</dbReference>
<dbReference type="EMBL" id="JAJKFT010000010">
    <property type="protein sequence ID" value="MCC9631909.1"/>
    <property type="molecule type" value="Genomic_DNA"/>
</dbReference>
<dbReference type="PROSITE" id="PS50005">
    <property type="entry name" value="TPR"/>
    <property type="match status" value="3"/>
</dbReference>
<feature type="signal peptide" evidence="4">
    <location>
        <begin position="1"/>
        <end position="20"/>
    </location>
</feature>
<proteinExistence type="predicted"/>
<dbReference type="GO" id="GO:0046813">
    <property type="term" value="P:receptor-mediated virion attachment to host cell"/>
    <property type="evidence" value="ECO:0007669"/>
    <property type="project" value="TreeGrafter"/>
</dbReference>
<keyword evidence="1" id="KW-0677">Repeat</keyword>
<keyword evidence="6" id="KW-1185">Reference proteome</keyword>
<dbReference type="Proteomes" id="UP001139103">
    <property type="component" value="Unassembled WGS sequence"/>
</dbReference>
<reference evidence="5" key="1">
    <citation type="submission" date="2021-11" db="EMBL/GenBank/DDBJ databases">
        <title>Genome sequence.</title>
        <authorList>
            <person name="Sun Q."/>
        </authorList>
    </citation>
    <scope>NUCLEOTIDE SEQUENCE</scope>
    <source>
        <strain evidence="5">JC732</strain>
    </source>
</reference>
<dbReference type="PANTHER" id="PTHR44858:SF1">
    <property type="entry name" value="UDP-N-ACETYLGLUCOSAMINE--PEPTIDE N-ACETYLGLUCOSAMINYLTRANSFERASE SPINDLY-RELATED"/>
    <property type="match status" value="1"/>
</dbReference>
<evidence type="ECO:0000256" key="3">
    <source>
        <dbReference type="PROSITE-ProRule" id="PRU00339"/>
    </source>
</evidence>
<organism evidence="5 6">
    <name type="scientific">Blastopirellula sediminis</name>
    <dbReference type="NCBI Taxonomy" id="2894196"/>
    <lineage>
        <taxon>Bacteria</taxon>
        <taxon>Pseudomonadati</taxon>
        <taxon>Planctomycetota</taxon>
        <taxon>Planctomycetia</taxon>
        <taxon>Pirellulales</taxon>
        <taxon>Pirellulaceae</taxon>
        <taxon>Blastopirellula</taxon>
    </lineage>
</organism>
<evidence type="ECO:0000313" key="5">
    <source>
        <dbReference type="EMBL" id="MCC9631909.1"/>
    </source>
</evidence>
<dbReference type="AlphaFoldDB" id="A0A9X1MUM1"/>
<dbReference type="InterPro" id="IPR019734">
    <property type="entry name" value="TPR_rpt"/>
</dbReference>
<keyword evidence="4" id="KW-0732">Signal</keyword>
<dbReference type="PROSITE" id="PS50293">
    <property type="entry name" value="TPR_REGION"/>
    <property type="match status" value="2"/>
</dbReference>
<dbReference type="SUPFAM" id="SSF48452">
    <property type="entry name" value="TPR-like"/>
    <property type="match status" value="1"/>
</dbReference>
<feature type="repeat" description="TPR" evidence="3">
    <location>
        <begin position="100"/>
        <end position="133"/>
    </location>
</feature>
<evidence type="ECO:0000256" key="4">
    <source>
        <dbReference type="SAM" id="SignalP"/>
    </source>
</evidence>